<proteinExistence type="predicted"/>
<dbReference type="Pfam" id="PF00326">
    <property type="entry name" value="Peptidase_S9"/>
    <property type="match status" value="1"/>
</dbReference>
<comment type="caution">
    <text evidence="3">The sequence shown here is derived from an EMBL/GenBank/DDBJ whole genome shotgun (WGS) entry which is preliminary data.</text>
</comment>
<sequence length="258" mass="28286">MLHIRHHLEGAAETQTSPGSSLWLYPVEEASGLELPFMLVLPGGGYQHLAQHEGETIAKWFNALGMHAGVLHYQLEPINPASLIRDVAEAIDWARNTAKPFRVTPDKIGMIGFSAGGHLASITATTASSKPDLLILSYPVITFEEPYTHQGSRQRFLGADPAPETVQRNSSDTRVTADTPPTFLWTTANDAAVPVENSLRFAAALSKAGVPFELHVFEDGRHGLGLAEDHPLCRQWVECCQKWLQRHHFVKGDEPNGA</sequence>
<dbReference type="InterPro" id="IPR029058">
    <property type="entry name" value="AB_hydrolase_fold"/>
</dbReference>
<evidence type="ECO:0000313" key="3">
    <source>
        <dbReference type="EMBL" id="GIO30398.1"/>
    </source>
</evidence>
<dbReference type="Proteomes" id="UP000679779">
    <property type="component" value="Unassembled WGS sequence"/>
</dbReference>
<reference evidence="3" key="1">
    <citation type="submission" date="2021-03" db="EMBL/GenBank/DDBJ databases">
        <title>Antimicrobial resistance genes in bacteria isolated from Japanese honey, and their potential for conferring macrolide and lincosamide resistance in the American foulbrood pathogen Paenibacillus larvae.</title>
        <authorList>
            <person name="Okamoto M."/>
            <person name="Kumagai M."/>
            <person name="Kanamori H."/>
            <person name="Takamatsu D."/>
        </authorList>
    </citation>
    <scope>NUCLEOTIDE SEQUENCE</scope>
    <source>
        <strain evidence="3">J2TS6</strain>
    </source>
</reference>
<gene>
    <name evidence="3" type="ORF">J2TS6_15390</name>
</gene>
<keyword evidence="4" id="KW-1185">Reference proteome</keyword>
<dbReference type="EMBL" id="BORQ01000001">
    <property type="protein sequence ID" value="GIO30398.1"/>
    <property type="molecule type" value="Genomic_DNA"/>
</dbReference>
<feature type="domain" description="Peptidase S9 prolyl oligopeptidase catalytic" evidence="2">
    <location>
        <begin position="86"/>
        <end position="246"/>
    </location>
</feature>
<name>A0A919XFD7_9BACL</name>
<evidence type="ECO:0000313" key="4">
    <source>
        <dbReference type="Proteomes" id="UP000679779"/>
    </source>
</evidence>
<dbReference type="RefSeq" id="WP_244873081.1">
    <property type="nucleotide sequence ID" value="NZ_BORQ01000001.1"/>
</dbReference>
<keyword evidence="1" id="KW-0378">Hydrolase</keyword>
<dbReference type="InterPro" id="IPR050300">
    <property type="entry name" value="GDXG_lipolytic_enzyme"/>
</dbReference>
<organism evidence="3 4">
    <name type="scientific">Paenibacillus albilobatus</name>
    <dbReference type="NCBI Taxonomy" id="2716884"/>
    <lineage>
        <taxon>Bacteria</taxon>
        <taxon>Bacillati</taxon>
        <taxon>Bacillota</taxon>
        <taxon>Bacilli</taxon>
        <taxon>Bacillales</taxon>
        <taxon>Paenibacillaceae</taxon>
        <taxon>Paenibacillus</taxon>
    </lineage>
</organism>
<evidence type="ECO:0000256" key="1">
    <source>
        <dbReference type="ARBA" id="ARBA00022801"/>
    </source>
</evidence>
<dbReference type="GO" id="GO:0008236">
    <property type="term" value="F:serine-type peptidase activity"/>
    <property type="evidence" value="ECO:0007669"/>
    <property type="project" value="InterPro"/>
</dbReference>
<evidence type="ECO:0000259" key="2">
    <source>
        <dbReference type="Pfam" id="PF00326"/>
    </source>
</evidence>
<dbReference type="Gene3D" id="3.40.50.1820">
    <property type="entry name" value="alpha/beta hydrolase"/>
    <property type="match status" value="1"/>
</dbReference>
<dbReference type="GO" id="GO:0006508">
    <property type="term" value="P:proteolysis"/>
    <property type="evidence" value="ECO:0007669"/>
    <property type="project" value="InterPro"/>
</dbReference>
<protein>
    <recommendedName>
        <fullName evidence="2">Peptidase S9 prolyl oligopeptidase catalytic domain-containing protein</fullName>
    </recommendedName>
</protein>
<dbReference type="InterPro" id="IPR001375">
    <property type="entry name" value="Peptidase_S9_cat"/>
</dbReference>
<dbReference type="PANTHER" id="PTHR48081:SF6">
    <property type="entry name" value="PEPTIDASE S9 PROLYL OLIGOPEPTIDASE CATALYTIC DOMAIN-CONTAINING PROTEIN"/>
    <property type="match status" value="1"/>
</dbReference>
<dbReference type="AlphaFoldDB" id="A0A919XFD7"/>
<dbReference type="PANTHER" id="PTHR48081">
    <property type="entry name" value="AB HYDROLASE SUPERFAMILY PROTEIN C4A8.06C"/>
    <property type="match status" value="1"/>
</dbReference>
<dbReference type="SUPFAM" id="SSF53474">
    <property type="entry name" value="alpha/beta-Hydrolases"/>
    <property type="match status" value="1"/>
</dbReference>
<accession>A0A919XFD7</accession>